<sequence length="198" mass="22789">MENLISNPGNTNFWIQNVIRVQDAIIQRIFVDNRGIGYVTISFRIMNQFNMVSTSIVTLIVGPTTIILDQYDQVFPFWNLKVGMIVNADFSSKMTRSIPPQSQAFRIIVSHKNWPYYVKVDRVMEVDVKNRYLYTGNKNDIYSQTRFVVTKSAIITDRRGNRITLGDIRPGQTVRIEHAIFQTDSIPPQTTAFSVHVL</sequence>
<dbReference type="EMBL" id="JBJHZY010000004">
    <property type="protein sequence ID" value="MFL0269887.1"/>
    <property type="molecule type" value="Genomic_DNA"/>
</dbReference>
<proteinExistence type="predicted"/>
<protein>
    <submittedName>
        <fullName evidence="1">Uncharacterized protein</fullName>
    </submittedName>
</protein>
<dbReference type="RefSeq" id="WP_406766507.1">
    <property type="nucleotide sequence ID" value="NZ_JBJHZY010000004.1"/>
</dbReference>
<evidence type="ECO:0000313" key="1">
    <source>
        <dbReference type="EMBL" id="MFL0269887.1"/>
    </source>
</evidence>
<comment type="caution">
    <text evidence="1">The sequence shown here is derived from an EMBL/GenBank/DDBJ whole genome shotgun (WGS) entry which is preliminary data.</text>
</comment>
<dbReference type="Proteomes" id="UP001623661">
    <property type="component" value="Unassembled WGS sequence"/>
</dbReference>
<evidence type="ECO:0000313" key="2">
    <source>
        <dbReference type="Proteomes" id="UP001623661"/>
    </source>
</evidence>
<name>A0ABW8TVZ2_9CLOT</name>
<keyword evidence="2" id="KW-1185">Reference proteome</keyword>
<accession>A0ABW8TVZ2</accession>
<reference evidence="1 2" key="1">
    <citation type="submission" date="2024-11" db="EMBL/GenBank/DDBJ databases">
        <authorList>
            <person name="Heng Y.C."/>
            <person name="Lim A.C.H."/>
            <person name="Lee J.K.Y."/>
            <person name="Kittelmann S."/>
        </authorList>
    </citation>
    <scope>NUCLEOTIDE SEQUENCE [LARGE SCALE GENOMIC DNA]</scope>
    <source>
        <strain evidence="1 2">WILCCON 0202</strain>
    </source>
</reference>
<organism evidence="1 2">
    <name type="scientific">Candidatus Clostridium radicumherbarum</name>
    <dbReference type="NCBI Taxonomy" id="3381662"/>
    <lineage>
        <taxon>Bacteria</taxon>
        <taxon>Bacillati</taxon>
        <taxon>Bacillota</taxon>
        <taxon>Clostridia</taxon>
        <taxon>Eubacteriales</taxon>
        <taxon>Clostridiaceae</taxon>
        <taxon>Clostridium</taxon>
    </lineage>
</organism>
<gene>
    <name evidence="1" type="ORF">ACJDUH_17565</name>
</gene>